<dbReference type="OrthoDB" id="2940614at2759"/>
<keyword evidence="1" id="KW-0472">Membrane</keyword>
<evidence type="ECO:0000313" key="2">
    <source>
        <dbReference type="EMBL" id="KAE9398322.1"/>
    </source>
</evidence>
<dbReference type="AlphaFoldDB" id="A0A6A4HHT7"/>
<accession>A0A6A4HHT7</accession>
<name>A0A6A4HHT7_9AGAR</name>
<sequence>MYYTYLARRPALFSWIAIEAALATVVASQYMKPRSQLAALSNAYRTAAQPAH</sequence>
<protein>
    <submittedName>
        <fullName evidence="2">Uncharacterized protein</fullName>
    </submittedName>
</protein>
<keyword evidence="1" id="KW-1133">Transmembrane helix</keyword>
<evidence type="ECO:0000256" key="1">
    <source>
        <dbReference type="SAM" id="Phobius"/>
    </source>
</evidence>
<keyword evidence="1" id="KW-0812">Transmembrane</keyword>
<keyword evidence="3" id="KW-1185">Reference proteome</keyword>
<gene>
    <name evidence="2" type="ORF">BT96DRAFT_920867</name>
</gene>
<reference evidence="2" key="1">
    <citation type="journal article" date="2019" name="Environ. Microbiol.">
        <title>Fungal ecological strategies reflected in gene transcription - a case study of two litter decomposers.</title>
        <authorList>
            <person name="Barbi F."/>
            <person name="Kohler A."/>
            <person name="Barry K."/>
            <person name="Baskaran P."/>
            <person name="Daum C."/>
            <person name="Fauchery L."/>
            <person name="Ihrmark K."/>
            <person name="Kuo A."/>
            <person name="LaButti K."/>
            <person name="Lipzen A."/>
            <person name="Morin E."/>
            <person name="Grigoriev I.V."/>
            <person name="Henrissat B."/>
            <person name="Lindahl B."/>
            <person name="Martin F."/>
        </authorList>
    </citation>
    <scope>NUCLEOTIDE SEQUENCE</scope>
    <source>
        <strain evidence="2">JB14</strain>
    </source>
</reference>
<evidence type="ECO:0000313" key="3">
    <source>
        <dbReference type="Proteomes" id="UP000799118"/>
    </source>
</evidence>
<feature type="transmembrane region" description="Helical" evidence="1">
    <location>
        <begin position="12"/>
        <end position="31"/>
    </location>
</feature>
<organism evidence="2 3">
    <name type="scientific">Gymnopus androsaceus JB14</name>
    <dbReference type="NCBI Taxonomy" id="1447944"/>
    <lineage>
        <taxon>Eukaryota</taxon>
        <taxon>Fungi</taxon>
        <taxon>Dikarya</taxon>
        <taxon>Basidiomycota</taxon>
        <taxon>Agaricomycotina</taxon>
        <taxon>Agaricomycetes</taxon>
        <taxon>Agaricomycetidae</taxon>
        <taxon>Agaricales</taxon>
        <taxon>Marasmiineae</taxon>
        <taxon>Omphalotaceae</taxon>
        <taxon>Gymnopus</taxon>
    </lineage>
</organism>
<proteinExistence type="predicted"/>
<dbReference type="EMBL" id="ML769484">
    <property type="protein sequence ID" value="KAE9398322.1"/>
    <property type="molecule type" value="Genomic_DNA"/>
</dbReference>
<dbReference type="Proteomes" id="UP000799118">
    <property type="component" value="Unassembled WGS sequence"/>
</dbReference>